<gene>
    <name evidence="2" type="primary">LOC114347215</name>
</gene>
<accession>A0A6P7H7Q7</accession>
<reference evidence="2" key="1">
    <citation type="submission" date="2025-08" db="UniProtKB">
        <authorList>
            <consortium name="RefSeq"/>
        </authorList>
    </citation>
    <scope>IDENTIFICATION</scope>
    <source>
        <tissue evidence="2">Whole insect</tissue>
    </source>
</reference>
<dbReference type="AlphaFoldDB" id="A0A6P7H7Q7"/>
<organism evidence="2">
    <name type="scientific">Diabrotica virgifera virgifera</name>
    <name type="common">western corn rootworm</name>
    <dbReference type="NCBI Taxonomy" id="50390"/>
    <lineage>
        <taxon>Eukaryota</taxon>
        <taxon>Metazoa</taxon>
        <taxon>Ecdysozoa</taxon>
        <taxon>Arthropoda</taxon>
        <taxon>Hexapoda</taxon>
        <taxon>Insecta</taxon>
        <taxon>Pterygota</taxon>
        <taxon>Neoptera</taxon>
        <taxon>Endopterygota</taxon>
        <taxon>Coleoptera</taxon>
        <taxon>Polyphaga</taxon>
        <taxon>Cucujiformia</taxon>
        <taxon>Chrysomeloidea</taxon>
        <taxon>Chrysomelidae</taxon>
        <taxon>Galerucinae</taxon>
        <taxon>Diabroticina</taxon>
        <taxon>Diabroticites</taxon>
        <taxon>Diabrotica</taxon>
    </lineage>
</organism>
<dbReference type="RefSeq" id="XP_028153743.1">
    <property type="nucleotide sequence ID" value="XM_028297942.1"/>
</dbReference>
<sequence length="241" mass="28153">MLQGFIETLIKHRHKYISDDNDYVFAIPGRKLKWGKGDVAIRKLTSKMNLTTPEAISSNKLRKHISTVAHILNMSKNETKQFVKFTGHDEKTHDEWYELLADIYQTAKVSKFSQVMERDFLPLEYKGKSLKEIHFHHDLEMPEENENKNLKITNINVPSTSGMQEVEESEAFVAKHNVLAIEFKTDSDDEYYPNKILPQASQNQEIEDSESDSYVPPKRRKIKKQTWTSQEVNLLRQHFSN</sequence>
<feature type="region of interest" description="Disordered" evidence="1">
    <location>
        <begin position="198"/>
        <end position="226"/>
    </location>
</feature>
<proteinExistence type="predicted"/>
<name>A0A6P7H7Q7_DIAVI</name>
<protein>
    <submittedName>
        <fullName evidence="2">Uncharacterized protein LOC114347215</fullName>
    </submittedName>
</protein>
<evidence type="ECO:0000313" key="2">
    <source>
        <dbReference type="RefSeq" id="XP_028153743.1"/>
    </source>
</evidence>
<evidence type="ECO:0000256" key="1">
    <source>
        <dbReference type="SAM" id="MobiDB-lite"/>
    </source>
</evidence>
<dbReference type="PANTHER" id="PTHR33480">
    <property type="entry name" value="SET DOMAIN-CONTAINING PROTEIN-RELATED"/>
    <property type="match status" value="1"/>
</dbReference>
<dbReference type="InParanoid" id="A0A6P7H7Q7"/>